<evidence type="ECO:0000313" key="11">
    <source>
        <dbReference type="Proteomes" id="UP000008143"/>
    </source>
</evidence>
<evidence type="ECO:0000256" key="4">
    <source>
        <dbReference type="ARBA" id="ARBA00023069"/>
    </source>
</evidence>
<feature type="region of interest" description="Disordered" evidence="6">
    <location>
        <begin position="2290"/>
        <end position="2327"/>
    </location>
</feature>
<dbReference type="InterPro" id="IPR033305">
    <property type="entry name" value="Hydin-like"/>
</dbReference>
<dbReference type="Pfam" id="PF22544">
    <property type="entry name" value="HYDIN_VesB_CFA65-like_Ig"/>
    <property type="match status" value="4"/>
</dbReference>
<dbReference type="PANTHER" id="PTHR23053:SF0">
    <property type="entry name" value="HYDROCEPHALUS-INDUCING PROTEIN HOMOLOG"/>
    <property type="match status" value="1"/>
</dbReference>
<dbReference type="InterPro" id="IPR013783">
    <property type="entry name" value="Ig-like_fold"/>
</dbReference>
<dbReference type="GO" id="GO:0003341">
    <property type="term" value="P:cilium movement"/>
    <property type="evidence" value="ECO:0000318"/>
    <property type="project" value="GO_Central"/>
</dbReference>
<dbReference type="InterPro" id="IPR033768">
    <property type="entry name" value="Hydin_ADK"/>
</dbReference>
<protein>
    <submittedName>
        <fullName evidence="10">HYDIN, axonemal central pair apparatus protein</fullName>
    </submittedName>
    <submittedName>
        <fullName evidence="12">Hydrocephalus-inducing protein homolog isoform X1</fullName>
    </submittedName>
</protein>
<evidence type="ECO:0000256" key="3">
    <source>
        <dbReference type="ARBA" id="ARBA00022490"/>
    </source>
</evidence>
<dbReference type="GeneID" id="100145658"/>
<dbReference type="InterPro" id="IPR027417">
    <property type="entry name" value="P-loop_NTPase"/>
</dbReference>
<feature type="region of interest" description="Disordered" evidence="6">
    <location>
        <begin position="2063"/>
        <end position="2082"/>
    </location>
</feature>
<feature type="compositionally biased region" description="Polar residues" evidence="6">
    <location>
        <begin position="2099"/>
        <end position="2120"/>
    </location>
</feature>
<dbReference type="OMA" id="PCEWFVQ"/>
<proteinExistence type="predicted"/>
<feature type="region of interest" description="Disordered" evidence="6">
    <location>
        <begin position="3803"/>
        <end position="3825"/>
    </location>
</feature>
<evidence type="ECO:0000259" key="8">
    <source>
        <dbReference type="Pfam" id="PF22544"/>
    </source>
</evidence>
<dbReference type="Xenbase" id="XB-GENE-980391">
    <property type="gene designation" value="hydin"/>
</dbReference>
<dbReference type="CTD" id="54768"/>
<feature type="domain" description="HYDIN/VesB/CFA65-like Ig-like" evidence="8">
    <location>
        <begin position="199"/>
        <end position="291"/>
    </location>
</feature>
<evidence type="ECO:0000259" key="7">
    <source>
        <dbReference type="Pfam" id="PF17213"/>
    </source>
</evidence>
<feature type="compositionally biased region" description="Basic and acidic residues" evidence="6">
    <location>
        <begin position="2290"/>
        <end position="2300"/>
    </location>
</feature>
<feature type="compositionally biased region" description="Polar residues" evidence="6">
    <location>
        <begin position="1892"/>
        <end position="1902"/>
    </location>
</feature>
<feature type="region of interest" description="Disordered" evidence="6">
    <location>
        <begin position="3172"/>
        <end position="3210"/>
    </location>
</feature>
<evidence type="ECO:0000313" key="12">
    <source>
        <dbReference type="RefSeq" id="XP_012817094.2"/>
    </source>
</evidence>
<reference evidence="10" key="2">
    <citation type="submission" date="2011-06" db="UniProtKB">
        <authorList>
            <consortium name="Ensembl"/>
        </authorList>
    </citation>
    <scope>IDENTIFICATION</scope>
</reference>
<dbReference type="Ensembl" id="ENSXETT00000034630">
    <property type="protein sequence ID" value="ENSXETP00000034630"/>
    <property type="gene ID" value="ENSXETG00000015878"/>
</dbReference>
<feature type="compositionally biased region" description="Polar residues" evidence="6">
    <location>
        <begin position="2653"/>
        <end position="2665"/>
    </location>
</feature>
<feature type="domain" description="HYDIN/VesB/CFA65-like Ig-like" evidence="8">
    <location>
        <begin position="4268"/>
        <end position="4367"/>
    </location>
</feature>
<dbReference type="AGR" id="Xenbase:XB-GENE-980391"/>
<dbReference type="Proteomes" id="UP000008143">
    <property type="component" value="Chromosome 4"/>
</dbReference>
<feature type="region of interest" description="Disordered" evidence="6">
    <location>
        <begin position="1866"/>
        <end position="1944"/>
    </location>
</feature>
<feature type="region of interest" description="Disordered" evidence="6">
    <location>
        <begin position="2605"/>
        <end position="2678"/>
    </location>
</feature>
<dbReference type="OrthoDB" id="442692at2759"/>
<evidence type="ECO:0000313" key="13">
    <source>
        <dbReference type="Xenbase" id="XB-GENE-980391"/>
    </source>
</evidence>
<evidence type="ECO:0000259" key="9">
    <source>
        <dbReference type="Pfam" id="PF24507"/>
    </source>
</evidence>
<organism evidence="10">
    <name type="scientific">Xenopus tropicalis</name>
    <name type="common">Western clawed frog</name>
    <name type="synonym">Silurana tropicalis</name>
    <dbReference type="NCBI Taxonomy" id="8364"/>
    <lineage>
        <taxon>Eukaryota</taxon>
        <taxon>Metazoa</taxon>
        <taxon>Chordata</taxon>
        <taxon>Craniata</taxon>
        <taxon>Vertebrata</taxon>
        <taxon>Euteleostomi</taxon>
        <taxon>Amphibia</taxon>
        <taxon>Batrachia</taxon>
        <taxon>Anura</taxon>
        <taxon>Pipoidea</taxon>
        <taxon>Pipidae</taxon>
        <taxon>Xenopodinae</taxon>
        <taxon>Xenopus</taxon>
        <taxon>Silurana</taxon>
    </lineage>
</organism>
<evidence type="ECO:0000313" key="10">
    <source>
        <dbReference type="Ensembl" id="ENSXETP00000034630"/>
    </source>
</evidence>
<dbReference type="HOGENOM" id="CLU_000116_1_0_1"/>
<evidence type="ECO:0000256" key="5">
    <source>
        <dbReference type="ARBA" id="ARBA00023273"/>
    </source>
</evidence>
<dbReference type="eggNOG" id="ENOG502QQ4F">
    <property type="taxonomic scope" value="Eukaryota"/>
</dbReference>
<keyword evidence="11" id="KW-1185">Reference proteome</keyword>
<gene>
    <name evidence="10 12 13" type="primary">hydin</name>
</gene>
<feature type="compositionally biased region" description="Basic and acidic residues" evidence="6">
    <location>
        <begin position="2214"/>
        <end position="2239"/>
    </location>
</feature>
<feature type="region of interest" description="Disordered" evidence="6">
    <location>
        <begin position="2438"/>
        <end position="2460"/>
    </location>
</feature>
<dbReference type="PANTHER" id="PTHR23053">
    <property type="entry name" value="DLEC1 DELETED IN LUNG AND ESOPHAGEAL CANCER 1"/>
    <property type="match status" value="1"/>
</dbReference>
<dbReference type="Gene3D" id="2.60.40.10">
    <property type="entry name" value="Immunoglobulins"/>
    <property type="match status" value="25"/>
</dbReference>
<dbReference type="ExpressionAtlas" id="F6ZLU4">
    <property type="expression patterns" value="baseline"/>
</dbReference>
<feature type="compositionally biased region" description="Low complexity" evidence="6">
    <location>
        <begin position="3814"/>
        <end position="3825"/>
    </location>
</feature>
<dbReference type="Pfam" id="PF17213">
    <property type="entry name" value="Hydin_ADK"/>
    <property type="match status" value="1"/>
</dbReference>
<dbReference type="InterPro" id="IPR058536">
    <property type="entry name" value="Ig_CFAP65_4th"/>
</dbReference>
<feature type="domain" description="HYDIN/VesB/CFA65-like Ig-like" evidence="8">
    <location>
        <begin position="459"/>
        <end position="559"/>
    </location>
</feature>
<evidence type="ECO:0000256" key="2">
    <source>
        <dbReference type="ARBA" id="ARBA00004496"/>
    </source>
</evidence>
<dbReference type="InterPro" id="IPR053879">
    <property type="entry name" value="HYDIN_VesB_CFA65-like_Ig"/>
</dbReference>
<dbReference type="Gene3D" id="3.40.50.300">
    <property type="entry name" value="P-loop containing nucleotide triphosphate hydrolases"/>
    <property type="match status" value="1"/>
</dbReference>
<dbReference type="GO" id="GO:0005930">
    <property type="term" value="C:axoneme"/>
    <property type="evidence" value="ECO:0000318"/>
    <property type="project" value="GO_Central"/>
</dbReference>
<feature type="region of interest" description="Disordered" evidence="6">
    <location>
        <begin position="2214"/>
        <end position="2252"/>
    </location>
</feature>
<keyword evidence="4" id="KW-0969">Cilium</keyword>
<reference evidence="12" key="3">
    <citation type="submission" date="2025-04" db="UniProtKB">
        <authorList>
            <consortium name="RefSeq"/>
        </authorList>
    </citation>
    <scope>IDENTIFICATION</scope>
    <source>
        <strain evidence="12">Nigerian</strain>
        <tissue evidence="12">Liver and blood</tissue>
    </source>
</reference>
<feature type="region of interest" description="Disordered" evidence="6">
    <location>
        <begin position="2488"/>
        <end position="2511"/>
    </location>
</feature>
<feature type="domain" description="Hydin adenylate kinase-like" evidence="7">
    <location>
        <begin position="1975"/>
        <end position="2175"/>
    </location>
</feature>
<evidence type="ECO:0000256" key="1">
    <source>
        <dbReference type="ARBA" id="ARBA00004138"/>
    </source>
</evidence>
<evidence type="ECO:0000256" key="6">
    <source>
        <dbReference type="SAM" id="MobiDB-lite"/>
    </source>
</evidence>
<keyword evidence="5" id="KW-0966">Cell projection</keyword>
<feature type="compositionally biased region" description="Acidic residues" evidence="6">
    <location>
        <begin position="1869"/>
        <end position="1878"/>
    </location>
</feature>
<comment type="subcellular location">
    <subcellularLocation>
        <location evidence="1">Cell projection</location>
        <location evidence="1">Cilium</location>
    </subcellularLocation>
    <subcellularLocation>
        <location evidence="2">Cytoplasm</location>
    </subcellularLocation>
</comment>
<dbReference type="Pfam" id="PF24507">
    <property type="entry name" value="Ig_CFAP65_4th"/>
    <property type="match status" value="1"/>
</dbReference>
<keyword evidence="3" id="KW-0963">Cytoplasm</keyword>
<feature type="compositionally biased region" description="Acidic residues" evidence="6">
    <location>
        <begin position="2240"/>
        <end position="2250"/>
    </location>
</feature>
<dbReference type="GeneTree" id="ENSGT00940000163228"/>
<feature type="region of interest" description="Disordered" evidence="6">
    <location>
        <begin position="2089"/>
        <end position="2127"/>
    </location>
</feature>
<name>F6ZLU4_XENTR</name>
<dbReference type="SUPFAM" id="SSF52540">
    <property type="entry name" value="P-loop containing nucleoside triphosphate hydrolases"/>
    <property type="match status" value="1"/>
</dbReference>
<accession>F6ZLU4</accession>
<dbReference type="GO" id="GO:1904158">
    <property type="term" value="P:axonemal central apparatus assembly"/>
    <property type="evidence" value="ECO:0000318"/>
    <property type="project" value="GO_Central"/>
</dbReference>
<feature type="compositionally biased region" description="Basic and acidic residues" evidence="6">
    <location>
        <begin position="2636"/>
        <end position="2647"/>
    </location>
</feature>
<feature type="compositionally biased region" description="Basic and acidic residues" evidence="6">
    <location>
        <begin position="1917"/>
        <end position="1942"/>
    </location>
</feature>
<sequence length="5082" mass="567127">MPTSKLPGAAKSVQEMPFKMSSRFQSKVVAPRNPKLVKDEQPSLTLTPSAFLKEMSLTTEERLASTREMHPPRIIQLLDMSETTHQKFSTVDLDQALFQPFPSEIVFQNYAACETYEVPLILRNNDKVPRLVKVIQENSPYFQIISPSDVCNKVAPGMPSIFRILFTPEENKDYFHELVCVTEREKFVVPVRAIGARALLDFPDQLNFLLCPVKYNSQKTLLVRNIGNREARFQLLTRSPFIVSPVSGTLAVGESMQVIVEFLPLEVGDHTQVMIIHFDTGEDVHVGLYGAATDINVRLDKNSLIIEKTYLSLTSQRTVTISNRSDIIAHFQWKAFSSQQEEEHQKLRFCSDLRSEEEAETDRFLEECSADPSLRERLSLLSRTFQNRRKMVEGDNMLFSDDIFHIEPVEGDVWPNSSVEISVFFKPQAPKIYQRTIYCDITGRETRLPLRIRGEGLGPKLHFNFDQLDIGKIFVGSTHSYEAVLTNRGAVDGIFTLIPTCSAVGSCFTFSPNEGIILPAGHQAIQITVCSSILGEFKEEFHFSVDGASEEVKLTISGCIIGPTFHFSLPSLQFGDISFGFPSTLTFSLNNTSLVPMTFKLRIPGDGTGEPSITSSNQILNDRRSSWRRGVKNASPKEFSVAPSRGTIRSQGQLDIQVTICSNQVKRYELALVVDVDGIGDDVLALPITARCVVPTVCLMDSMLKFSRCFLHYPYEKTVTLKNLSNLPACYGLEPQEPNATSTVLYYSPNPSGIIEPQGSVDVPIILKAQVTGEQGIKAKIALFGCNESPLEVLLLCTGEGPVVHVYPTEMDFGNIKVLTDISRILHLSNQSLIPARFMAHKTRKRSLWRIEPSHGEVPPHGEIQLTVFAHLDDTISFQDKIQLMIENSNTYFIPLYAKGIGTTIVTDKMFAPVLNLGAHFSAGPCQYHFTMTNRGRRTQQLYWMTEGFSQQRKRSQPPSIKTGAINSEHTSPVFKLHPSRMELTPGQSVDVLLEGFSDLPQVVKETLVGQAIIGKQTGKETIMEVDVICEFIAPVLNLSSKNLHFYTEKQPDDCLVPMSKSLKMKNISSLPLTIFLTLSEPFSLCNNDPLGNGEAKPQILEAGEENVITVRFDPTYIHDLRSQIIDDVLTIQYAEHPNTDHVSIKAEVHFPNLHFPTTQIHFGCILNDTESVQELTVTNSSPLPVQYHWSYLTENLDCQIRDADLKEPETGQTSCIEDNGIIPSTELNFQDLNENSDGKDLMSESDLDGLSQDHHLSDLPIVDKISVSEKDHVITGVEEVFDIMPLFGTLQPGESQIICFTFYGHAGISAQAKALCKVSGGPTYEISLQGEASLVSYTLNTKDINYGIQRFDQVAEASIILKNTGKVSFPFTVLNQNCEGTMIPGEPLVQPVSGHIAAGEEGVLKVSFFPGIPESFQRVIQLQVAHFEPESITLQGEAVFPRICLDLPRNIKENEKLQAYLREAEGNMMETKHIMNSLVPSTNMETSFEPPNTAMDSLLMMEMERLFLKEHATEQLLSREGVHTVQQKLLKVLLPDYLLDFGYVILGDVRTYIVKITNTGHFPVCFRADRRGLVDSGFSTELDRVKNLPCCQTETFQVKFDPRGANLNLGLVEAVMIIQVSGGSKFPVRLRATVTMPSLCTSSDRVEFSPVQCGQCEIRSIQLYNPLPVLCEWAVMSQDNEIKIDKHTPLHLRKKLRQDMKPKPPIFELMPAAGILLPSQKKNVEIRFFPQEEKLYSQRLVLQVAQSSQRVMILVEGKGMEPRLEFTPSVLELGPVLPFSSGDDVEVLVKNPCSFPIEFYCLEMDKQYLEEEKILRMLKGYDSQNTLLLPPRIPGEKLPYEILEYYEEQKRLQEEIVHPLLTDHQESGAEEPEEEQTFDPSEKQDLLGTQHIPSNTSCIESRSSRTEGNPEEAEEPEKRASSGDRSREKQLQTDNDTKAVGELDQNPVSLAIARHMGIDISSEGRAASNRRGIAIIVHGAPLTGKSSAAVTLAQHYNIPCLSIDSVVLDAISDSNSPTGMRARQLCSKAAFDVALRESEETALQATETSGQPGLSMEALAKHTAEGGQGTDTKTGPYSVISRANRGSIVTGKGKSESHQMQGSKQQHLSEPAGSQTESSPFPACPTQKRLSVSASVGGELGLMSCVLPDELLQDIISERLQLNDCFRGVIFDGLDTLFARNMPSAVLSLLKSFNNRQHIYIINLHQDYATMKEREKAQRQKEEDDRLCAEAKDRTRIEEMDEEEYDNLPEEERAHIDGLRLIALRERKKREQEERQAREEQQRKLQEELLRQREEDELRKKTKRGKSREDTGGKKSQIGSKQINNLHAVKSEVRIDSGLERKVSVKDRPESVANDLDDALKRRKSKDIKGGIGDIAQQVSVPEDFEKEVVSESEKKLLQRFKNYESCKKEIMQISTFWDRVQGIMVIPSLAEVSQHEGEELIPERQLPSGKRNRKDRERDRLEKLEREKTEKERLEKERLEKERLTKLRSREDDAESHSQREGCEEPKEELKLDLGVPYFNFQMSGPEKPSGEKILQSGKLPTVDKVLDGLGLGPSGPPMPPPSLFSVVLFPEMRTLPSDQETLGHFTFIATSPDDPNIIVDEKKENEPESELVFPVPVLKEEQMTPTKSRAKKEKATDAGRESQKDKRRSASVQKSKQIQESHSPPPAPRTPLSDVDQSSIIGEAVQEKLLRLSTFRWIVPAGGEVPLKIHFASSTIGNFDQTLNFELLGTQRIYQLYCRGVCTFPSICTDPRVVFPNRKKETKPDEIVHKKFILNNGTYDFGPLLCGKTREKYKACQFPENMEKILICNKSPVDSEITFCFQHDVKAVSFILDPPTMHLKPNQKQELSIWAYPTSPGLFEDNIVCCIKDNPEPAIFRICCRGVRPELELDRKQIHFDKILLQRKDTRTVFLRNSTLLPAAWRLTGLENLGDDFSVSQDQGIVGPRSEYGLQLHFKAARATNIKKLIRLEVSDVENILGIVQLENIQVWAESYDVALDISFPKGRDGGLDFGVVKVNDEAKHTLSLKNKGKYEIAFSFSLDAMGPELSDFNSFFTILPQKGTLNSTDRATQVQILFQSKKEVQIADKPILRCQIIEPSLGEGGETIASIPIRLSVQSVFTKYRLSPSSDINFGAMVLGTRKQSSFTLENCGSLEFRYIISKMIREVMIQPLKRGPGPSTKRVRSREGSGSSRSLALNKGKRADSQTKETNFAGQARLALGMFTISPGFGTVQPGGHVTISIECFADQLGKSEEFLAIDISDRHPEDHANGIPFRLVTESCTPGFVTDDFASIFEEHRIVGDARTLQYLPALQAGGIYLKEENRFLFWNVLVGQTSTARFKIQNTGKVPCDVVLSVKPISSKTAARISDIFEVNPPRMNIPSHSHCYASVTFTPQSMQTYQCIFEASLEGTGSALSKNRSLSFDISGEGNLPHVSISRPVFRNKHGNPLLLFQRLLLGQFQQLPLILKNEGSVPTRINIDVPGESDVFSLKPKPNTRCIYPAWGSDGELESLCPGRRPHAASLILHPGDVAEFVVTFSPVSPQRYEAILPISVVDNQYEQSYVQLVGEGYQDDLTLDNIHNLGEVIAPEEPLENDVVEATRTDHIIFGDCHIAQPYQVTFTMTNRSKMDALRFQWPSDEPLQFSPRVGHIHTGCSKDVTLTLKSDVVLTLSKTPIKCKVSRISFPLPFDQVADWDDRMRTIKWVDSGKSPVGQQSTKKKVIETDPEPAHVVLDDGSRELELLVTAKVDHAQFMTDCDQVVFKDTLLYQTRVYKYQMKNIGSVQLQFSWKILMDIQEKSVSFSPRRPSIDEPLSSARSSSAQSRPASVLESVSSMMTMSAETLPFSVQPSSGTIPAGESQEFLIKFSPLEVGEFEARLTCSIPNLAMNQQAPVLIVKGHSVLPFCHFQLEDSDYISKGRRNPELRGPRGAPSGTTLDPKTRVIEFTSIGIKTKTARSFSILNPTSSAYSILWNCEDPQDFQTSPAFHCLNEHGIIQPGKKVEVTFEFVPQVLDITESFWSFTIPEQNISVPFLLVGKASEPSVSLDRSHHNFHSIFVGHELEEIVYLINNENKPFSFAFRENSRFSEGFSQSLLVKPMEGTITPLSRLPVCILIKPTQVGELNFNLICDIRTKTEPLCLNVKAEGHTTDVCVQCQDGTGAVTTLTSQETNEIDLGQVDINDSTSLQFNIMNNGQFPFNFSCALSAPETVKDCITIHPDSGYVGPGQVAHFSLAFYPTKKCTLKDTQLIIKIENGPELRCCLNGRAVRPGMHFSFTQYNFGNCFIYHAGMQPVRKTLIITNKDEREVSMDCLYSNTAHIEVDFHAVVLLPGGKMEIPITFYPRAAILYQETVIFQMNGHSKQAVNLQGQGIEMKVEVSDPKYKVTNFGAVNIGQAVKKSIPIVNNSLCPVTCKITLSPSIAALQDPKVLSISPGSEITIPPRGGICKLELQFNPRERIVQFAEEVMLEAYGVARSLLVLRGCSQGLELSLDQEYISFGAVVLQCQAIRRIVLSNTGELGARFKWDSEKFQPDFSISPASGYITAGTDVTFEVVFHPREIAADIHYENLSCFIEGSKALMLTLSGSCVGLPSTKEVVSFQCHVRSKQTQTILLINKTNQAWNLHPVIDGEQWTGQDIIAVEAQQNKPYEITYRPITMTSEGKKHQGSIFFPLPDGAGLMYLLHGIADPPRSSGNIIREVPCKTPYTELLSVANWLNKTQRFHAIVEAVKPDRLDSTTTIKGLEYIEVPAASKRDYKLSFHSYKEGTFSVKVTFRNEATQEYLFYFVTFKATPPGIITTIEMVTPVRQSTVATVNVENPLSVPVTFVTDCKVAEINLPPQLTVPAQSEGSLMFEYQPLKSGESTGRLALQSTDLGLFQYELLLKATPALSEKPLYFRTTLGSSQTISAKFTNYTRQKAEYTCKVDNSDFHVEKLVTAAPGSQGGSEVSVDVTYEPVQLGESRAVLLISSPVGGEYTIPLFGSSLSPKPQGPIQIRSGSSITIPFKNVFLQTTAFTFQADPPAFTVKPCEPVRPKKTHYISVSYEAPNPGSKVPVTGKLVISCPRATGIAQGIYWVYYLKGVVSEK</sequence>
<reference evidence="10" key="1">
    <citation type="journal article" date="2010" name="Science">
        <title>The genome of the Western clawed frog Xenopus tropicalis.</title>
        <authorList>
            <person name="Hellsten U."/>
            <person name="Harland R.M."/>
            <person name="Gilchrist M.J."/>
            <person name="Hendrix D."/>
            <person name="Jurka J."/>
            <person name="Kapitonov V."/>
            <person name="Ovcharenko I."/>
            <person name="Putnam N.H."/>
            <person name="Shu S."/>
            <person name="Taher L."/>
            <person name="Blitz I.L."/>
            <person name="Blumberg B."/>
            <person name="Dichmann D.S."/>
            <person name="Dubchak I."/>
            <person name="Amaya E."/>
            <person name="Detter J.C."/>
            <person name="Fletcher R."/>
            <person name="Gerhard D.S."/>
            <person name="Goodstein D."/>
            <person name="Graves T."/>
            <person name="Grigoriev I.V."/>
            <person name="Grimwood J."/>
            <person name="Kawashima T."/>
            <person name="Lindquist E."/>
            <person name="Lucas S.M."/>
            <person name="Mead P.E."/>
            <person name="Mitros T."/>
            <person name="Ogino H."/>
            <person name="Ohta Y."/>
            <person name="Poliakov A.V."/>
            <person name="Pollet N."/>
            <person name="Robert J."/>
            <person name="Salamov A."/>
            <person name="Sater A.K."/>
            <person name="Schmutz J."/>
            <person name="Terry A."/>
            <person name="Vize P.D."/>
            <person name="Warren W.C."/>
            <person name="Wells D."/>
            <person name="Wills A."/>
            <person name="Wilson R.K."/>
            <person name="Zimmerman L.B."/>
            <person name="Zorn A.M."/>
            <person name="Grainger R."/>
            <person name="Grammer T."/>
            <person name="Khokha M.K."/>
            <person name="Richardson P.M."/>
            <person name="Rokhsar D.S."/>
        </authorList>
    </citation>
    <scope>NUCLEOTIDE SEQUENCE [LARGE SCALE GENOMIC DNA]</scope>
    <source>
        <strain evidence="10">Nigerian</strain>
    </source>
</reference>
<dbReference type="RefSeq" id="XP_012817094.2">
    <property type="nucleotide sequence ID" value="XM_012961640.3"/>
</dbReference>
<dbReference type="Bgee" id="ENSXETG00000015878">
    <property type="expression patterns" value="Expressed in testis and 4 other cell types or tissues"/>
</dbReference>
<feature type="domain" description="CFAP65 fourth Ig-like" evidence="9">
    <location>
        <begin position="4494"/>
        <end position="4585"/>
    </location>
</feature>
<feature type="domain" description="HYDIN/VesB/CFA65-like Ig-like" evidence="8">
    <location>
        <begin position="4170"/>
        <end position="4253"/>
    </location>
</feature>